<dbReference type="PROSITE" id="PS51184">
    <property type="entry name" value="JMJC"/>
    <property type="match status" value="1"/>
</dbReference>
<comment type="caution">
    <text evidence="3">The sequence shown here is derived from an EMBL/GenBank/DDBJ whole genome shotgun (WGS) entry which is preliminary data.</text>
</comment>
<gene>
    <name evidence="3" type="ORF">C1SCF055_LOCUS4470</name>
</gene>
<feature type="domain" description="JmjC" evidence="2">
    <location>
        <begin position="431"/>
        <end position="630"/>
    </location>
</feature>
<evidence type="ECO:0000313" key="3">
    <source>
        <dbReference type="EMBL" id="CAI3976233.1"/>
    </source>
</evidence>
<dbReference type="AlphaFoldDB" id="A0A9P1FHD0"/>
<accession>A0A9P1FHD0</accession>
<reference evidence="3" key="1">
    <citation type="submission" date="2022-10" db="EMBL/GenBank/DDBJ databases">
        <authorList>
            <person name="Chen Y."/>
            <person name="Dougan E. K."/>
            <person name="Chan C."/>
            <person name="Rhodes N."/>
            <person name="Thang M."/>
        </authorList>
    </citation>
    <scope>NUCLEOTIDE SEQUENCE</scope>
</reference>
<evidence type="ECO:0000256" key="1">
    <source>
        <dbReference type="SAM" id="MobiDB-lite"/>
    </source>
</evidence>
<sequence>MSNLKTTEAGAKIFGVHLRHKLFFGPPFYEMLTARQHGEPPSPYTAWYFSSDPVASHFPDNLWQPPFWDSGPECDSDRRSWHQSLRYQHGPAFHFESKRGEVPHGPGDEAAARTWWCSNDSSLLCTSTAAHRDPFRSLMYSTNPMLFRTDTWRLHVMSYMTLLQDLRAVEETFTSSYTWRVDPTFVLGLSLGLFRHRRLDRRSMPDADEDHLAAYCIEAYADRIDERKLLQGVLLLRLLIFVKDLSRESFERDFASKSEPVIIEGLISDWPAFCDPQRTWRGTRWDELLGDEVVDVGFDPLDGRMMHFGDDAGEPQVLLNPGRLRMPCWAFLEVARLRQTILQLRREGKVDLKRHPELQRRLSREVSVQNVPFLAVDAESPLYLFTPQTCCMRDLMPLSFYLSHDTYSLPSELQKDLGPQAPKLIEGWASPNSSRIWATNGAPWRVPYPPWSDQTVPEPGQDTMIYSCFHCDRMENFHSILAGEKQVVLVPPGQRDVLNSTRFASQKQWLLVPMPGPNKPGEYMSSTLFTSKQSECTSDQSAVHPFRSPEENRKVSKGQWPDRVDFPVRFGTLRKGDTLYIPAYHWHWVATSTPPSLGLEDDGALALSVNFWWWPIHNDKAMERWSYQNECESFQNARIPVSKPLPERAAHALSFYQLTMKQRQEAAVPKPWPTGSSKEDRHPKPAEQRDGYTSKVEVDTSIKFELVD</sequence>
<feature type="region of interest" description="Disordered" evidence="1">
    <location>
        <begin position="664"/>
        <end position="695"/>
    </location>
</feature>
<keyword evidence="6" id="KW-1185">Reference proteome</keyword>
<dbReference type="Pfam" id="PF13621">
    <property type="entry name" value="Cupin_8"/>
    <property type="match status" value="1"/>
</dbReference>
<dbReference type="Gene3D" id="2.60.120.650">
    <property type="entry name" value="Cupin"/>
    <property type="match status" value="1"/>
</dbReference>
<protein>
    <submittedName>
        <fullName evidence="5">JmjC domain-containing protein</fullName>
    </submittedName>
</protein>
<organism evidence="3">
    <name type="scientific">Cladocopium goreaui</name>
    <dbReference type="NCBI Taxonomy" id="2562237"/>
    <lineage>
        <taxon>Eukaryota</taxon>
        <taxon>Sar</taxon>
        <taxon>Alveolata</taxon>
        <taxon>Dinophyceae</taxon>
        <taxon>Suessiales</taxon>
        <taxon>Symbiodiniaceae</taxon>
        <taxon>Cladocopium</taxon>
    </lineage>
</organism>
<dbReference type="EMBL" id="CAMXCT010000254">
    <property type="protein sequence ID" value="CAI3976233.1"/>
    <property type="molecule type" value="Genomic_DNA"/>
</dbReference>
<dbReference type="OrthoDB" id="415211at2759"/>
<dbReference type="EMBL" id="CAMXCT030000254">
    <property type="protein sequence ID" value="CAL4763545.1"/>
    <property type="molecule type" value="Genomic_DNA"/>
</dbReference>
<dbReference type="Proteomes" id="UP001152797">
    <property type="component" value="Unassembled WGS sequence"/>
</dbReference>
<evidence type="ECO:0000313" key="5">
    <source>
        <dbReference type="EMBL" id="CAL4763545.1"/>
    </source>
</evidence>
<dbReference type="EMBL" id="CAMXCT020000254">
    <property type="protein sequence ID" value="CAL1129608.1"/>
    <property type="molecule type" value="Genomic_DNA"/>
</dbReference>
<evidence type="ECO:0000313" key="4">
    <source>
        <dbReference type="EMBL" id="CAL1129608.1"/>
    </source>
</evidence>
<evidence type="ECO:0000313" key="6">
    <source>
        <dbReference type="Proteomes" id="UP001152797"/>
    </source>
</evidence>
<dbReference type="PANTHER" id="PTHR12461:SF105">
    <property type="entry name" value="HYPOXIA-INDUCIBLE FACTOR 1-ALPHA INHIBITOR"/>
    <property type="match status" value="1"/>
</dbReference>
<proteinExistence type="predicted"/>
<feature type="compositionally biased region" description="Basic and acidic residues" evidence="1">
    <location>
        <begin position="677"/>
        <end position="695"/>
    </location>
</feature>
<dbReference type="InterPro" id="IPR003347">
    <property type="entry name" value="JmjC_dom"/>
</dbReference>
<dbReference type="PANTHER" id="PTHR12461">
    <property type="entry name" value="HYPOXIA-INDUCIBLE FACTOR 1 ALPHA INHIBITOR-RELATED"/>
    <property type="match status" value="1"/>
</dbReference>
<evidence type="ECO:0000259" key="2">
    <source>
        <dbReference type="PROSITE" id="PS51184"/>
    </source>
</evidence>
<dbReference type="SUPFAM" id="SSF51197">
    <property type="entry name" value="Clavaminate synthase-like"/>
    <property type="match status" value="1"/>
</dbReference>
<name>A0A9P1FHD0_9DINO</name>
<reference evidence="4" key="2">
    <citation type="submission" date="2024-04" db="EMBL/GenBank/DDBJ databases">
        <authorList>
            <person name="Chen Y."/>
            <person name="Shah S."/>
            <person name="Dougan E. K."/>
            <person name="Thang M."/>
            <person name="Chan C."/>
        </authorList>
    </citation>
    <scope>NUCLEOTIDE SEQUENCE [LARGE SCALE GENOMIC DNA]</scope>
</reference>
<dbReference type="InterPro" id="IPR041667">
    <property type="entry name" value="Cupin_8"/>
</dbReference>